<dbReference type="EMBL" id="AP024238">
    <property type="protein sequence ID" value="BCO25947.1"/>
    <property type="molecule type" value="Genomic_DNA"/>
</dbReference>
<gene>
    <name evidence="1" type="ORF">MIZ03_0826</name>
</gene>
<organism evidence="1 2">
    <name type="scientific">Rhodoferax lithotrophicus</name>
    <dbReference type="NCBI Taxonomy" id="2798804"/>
    <lineage>
        <taxon>Bacteria</taxon>
        <taxon>Pseudomonadati</taxon>
        <taxon>Pseudomonadota</taxon>
        <taxon>Betaproteobacteria</taxon>
        <taxon>Burkholderiales</taxon>
        <taxon>Comamonadaceae</taxon>
        <taxon>Rhodoferax</taxon>
    </lineage>
</organism>
<evidence type="ECO:0000313" key="2">
    <source>
        <dbReference type="Proteomes" id="UP000824366"/>
    </source>
</evidence>
<dbReference type="RefSeq" id="WP_223908592.1">
    <property type="nucleotide sequence ID" value="NZ_AP024238.1"/>
</dbReference>
<dbReference type="Gene3D" id="1.10.3190.10">
    <property type="entry name" value="yfbu gene product, domain 2"/>
    <property type="match status" value="1"/>
</dbReference>
<dbReference type="InterPro" id="IPR005587">
    <property type="entry name" value="UPF0304_YfbU"/>
</dbReference>
<keyword evidence="2" id="KW-1185">Reference proteome</keyword>
<protein>
    <recommendedName>
        <fullName evidence="3">YfbU domain protein</fullName>
    </recommendedName>
</protein>
<evidence type="ECO:0008006" key="3">
    <source>
        <dbReference type="Google" id="ProtNLM"/>
    </source>
</evidence>
<dbReference type="Proteomes" id="UP000824366">
    <property type="component" value="Chromosome"/>
</dbReference>
<proteinExistence type="predicted"/>
<dbReference type="Pfam" id="PF03887">
    <property type="entry name" value="YfbU"/>
    <property type="match status" value="1"/>
</dbReference>
<dbReference type="SUPFAM" id="SSF116960">
    <property type="entry name" value="YfbU-like"/>
    <property type="match status" value="1"/>
</dbReference>
<reference evidence="1 2" key="1">
    <citation type="journal article" date="2021" name="Microbiol. Spectr.">
        <title>A Single Bacterium Capable of Oxidation and Reduction of Iron at Circumneutral pH.</title>
        <authorList>
            <person name="Kato S."/>
            <person name="Ohkuma M."/>
        </authorList>
    </citation>
    <scope>NUCLEOTIDE SEQUENCE [LARGE SCALE GENOMIC DNA]</scope>
    <source>
        <strain evidence="1 2">MIZ03</strain>
    </source>
</reference>
<sequence length="185" mass="21337">MKLTDGEKLIVLMLTDLYEKLGIEGEIQPDFIKSAIFNDHLWAVPWKYSGIPFERSDDPPVVREVVDILDMWSFIEHAYSELTDEQKEKLAKDAAPFGENPRFQGFDGNNESEHMSTAMFLVNELERFQEFQGRSFNCHCPSIDGHRRMLSAFEPIRATLHAGPLSLGQLTKILRERMHPSRREA</sequence>
<dbReference type="InterPro" id="IPR023146">
    <property type="entry name" value="YfbU_alpha-helical_sf"/>
</dbReference>
<accession>A0ABN6D1T0</accession>
<evidence type="ECO:0000313" key="1">
    <source>
        <dbReference type="EMBL" id="BCO25947.1"/>
    </source>
</evidence>
<name>A0ABN6D1T0_9BURK</name>